<proteinExistence type="predicted"/>
<dbReference type="InterPro" id="IPR036397">
    <property type="entry name" value="RNaseH_sf"/>
</dbReference>
<dbReference type="InterPro" id="IPR002156">
    <property type="entry name" value="RNaseH_domain"/>
</dbReference>
<dbReference type="Proteomes" id="UP001281410">
    <property type="component" value="Unassembled WGS sequence"/>
</dbReference>
<protein>
    <recommendedName>
        <fullName evidence="1">RNase H type-1 domain-containing protein</fullName>
    </recommendedName>
</protein>
<sequence>MNLHDMICGDAAVWKISGENCGLQSHGLVVEVHNSLTLFIFVLRIWIKHNWVFCVLCFEDAIGFVMASNSQSAAATYSLMVVEAEAILCGLQFARYTGLLPVIIDSDVAIAVKWINEESHYDSDMALVLEEIRILSNLLGYVAVQYMHRKTNQVAYFLANMHW</sequence>
<dbReference type="InterPro" id="IPR044730">
    <property type="entry name" value="RNase_H-like_dom_plant"/>
</dbReference>
<dbReference type="EMBL" id="JANJYJ010000001">
    <property type="protein sequence ID" value="KAK3230836.1"/>
    <property type="molecule type" value="Genomic_DNA"/>
</dbReference>
<dbReference type="Gene3D" id="3.30.420.10">
    <property type="entry name" value="Ribonuclease H-like superfamily/Ribonuclease H"/>
    <property type="match status" value="1"/>
</dbReference>
<dbReference type="SUPFAM" id="SSF53098">
    <property type="entry name" value="Ribonuclease H-like"/>
    <property type="match status" value="1"/>
</dbReference>
<dbReference type="InterPro" id="IPR012337">
    <property type="entry name" value="RNaseH-like_sf"/>
</dbReference>
<evidence type="ECO:0000313" key="2">
    <source>
        <dbReference type="EMBL" id="KAK3230836.1"/>
    </source>
</evidence>
<name>A0AAE0B6Q4_9ROSI</name>
<dbReference type="PANTHER" id="PTHR47723:SF19">
    <property type="entry name" value="POLYNUCLEOTIDYL TRANSFERASE, RIBONUCLEASE H-LIKE SUPERFAMILY PROTEIN"/>
    <property type="match status" value="1"/>
</dbReference>
<comment type="caution">
    <text evidence="2">The sequence shown here is derived from an EMBL/GenBank/DDBJ whole genome shotgun (WGS) entry which is preliminary data.</text>
</comment>
<evidence type="ECO:0000313" key="3">
    <source>
        <dbReference type="Proteomes" id="UP001281410"/>
    </source>
</evidence>
<feature type="domain" description="RNase H type-1" evidence="1">
    <location>
        <begin position="60"/>
        <end position="162"/>
    </location>
</feature>
<dbReference type="PANTHER" id="PTHR47723">
    <property type="entry name" value="OS05G0353850 PROTEIN"/>
    <property type="match status" value="1"/>
</dbReference>
<keyword evidence="3" id="KW-1185">Reference proteome</keyword>
<dbReference type="AlphaFoldDB" id="A0AAE0B6Q4"/>
<accession>A0AAE0B6Q4</accession>
<dbReference type="InterPro" id="IPR053151">
    <property type="entry name" value="RNase_H-like"/>
</dbReference>
<dbReference type="GO" id="GO:0004523">
    <property type="term" value="F:RNA-DNA hybrid ribonuclease activity"/>
    <property type="evidence" value="ECO:0007669"/>
    <property type="project" value="InterPro"/>
</dbReference>
<dbReference type="CDD" id="cd06222">
    <property type="entry name" value="RNase_H_like"/>
    <property type="match status" value="1"/>
</dbReference>
<dbReference type="GO" id="GO:0003676">
    <property type="term" value="F:nucleic acid binding"/>
    <property type="evidence" value="ECO:0007669"/>
    <property type="project" value="InterPro"/>
</dbReference>
<evidence type="ECO:0000259" key="1">
    <source>
        <dbReference type="Pfam" id="PF13456"/>
    </source>
</evidence>
<gene>
    <name evidence="2" type="ORF">Dsin_002717</name>
</gene>
<organism evidence="2 3">
    <name type="scientific">Dipteronia sinensis</name>
    <dbReference type="NCBI Taxonomy" id="43782"/>
    <lineage>
        <taxon>Eukaryota</taxon>
        <taxon>Viridiplantae</taxon>
        <taxon>Streptophyta</taxon>
        <taxon>Embryophyta</taxon>
        <taxon>Tracheophyta</taxon>
        <taxon>Spermatophyta</taxon>
        <taxon>Magnoliopsida</taxon>
        <taxon>eudicotyledons</taxon>
        <taxon>Gunneridae</taxon>
        <taxon>Pentapetalae</taxon>
        <taxon>rosids</taxon>
        <taxon>malvids</taxon>
        <taxon>Sapindales</taxon>
        <taxon>Sapindaceae</taxon>
        <taxon>Hippocastanoideae</taxon>
        <taxon>Acereae</taxon>
        <taxon>Dipteronia</taxon>
    </lineage>
</organism>
<reference evidence="2" key="1">
    <citation type="journal article" date="2023" name="Plant J.">
        <title>Genome sequences and population genomics provide insights into the demographic history, inbreeding, and mutation load of two 'living fossil' tree species of Dipteronia.</title>
        <authorList>
            <person name="Feng Y."/>
            <person name="Comes H.P."/>
            <person name="Chen J."/>
            <person name="Zhu S."/>
            <person name="Lu R."/>
            <person name="Zhang X."/>
            <person name="Li P."/>
            <person name="Qiu J."/>
            <person name="Olsen K.M."/>
            <person name="Qiu Y."/>
        </authorList>
    </citation>
    <scope>NUCLEOTIDE SEQUENCE</scope>
    <source>
        <strain evidence="2">NBL</strain>
    </source>
</reference>
<dbReference type="Pfam" id="PF13456">
    <property type="entry name" value="RVT_3"/>
    <property type="match status" value="1"/>
</dbReference>